<organism evidence="1 2">
    <name type="scientific">Stylosanthes scabra</name>
    <dbReference type="NCBI Taxonomy" id="79078"/>
    <lineage>
        <taxon>Eukaryota</taxon>
        <taxon>Viridiplantae</taxon>
        <taxon>Streptophyta</taxon>
        <taxon>Embryophyta</taxon>
        <taxon>Tracheophyta</taxon>
        <taxon>Spermatophyta</taxon>
        <taxon>Magnoliopsida</taxon>
        <taxon>eudicotyledons</taxon>
        <taxon>Gunneridae</taxon>
        <taxon>Pentapetalae</taxon>
        <taxon>rosids</taxon>
        <taxon>fabids</taxon>
        <taxon>Fabales</taxon>
        <taxon>Fabaceae</taxon>
        <taxon>Papilionoideae</taxon>
        <taxon>50 kb inversion clade</taxon>
        <taxon>dalbergioids sensu lato</taxon>
        <taxon>Dalbergieae</taxon>
        <taxon>Pterocarpus clade</taxon>
        <taxon>Stylosanthes</taxon>
    </lineage>
</organism>
<keyword evidence="2" id="KW-1185">Reference proteome</keyword>
<sequence length="335" mass="35200">MVLLTGRREIMVKDGRIVTDLGHGAGKVVRMMGRAGAKKVEVLSNGQAGAQVMAVQLVAVGITMSLKMALAGLPKETMGAFVAEEIVVGLVAEVDQTGKVLVADGDQREDLEAEAAEGVTNLEVGAVEGILVGMVLLTGRREIMVKDGRIVTDLGHGAGKVVRRMGRAGAEKVEVLSNGQAGAQVMAVQLVAVGITMSLKALAGLPKETTGLVGKSLLLLKRPMFRRVAGTRDLTPKIGVNPMLQRRVSPLSGVNAMLKRRVSPLAGVNPVLQIRASHLAGVNPVLMRRDNHLVGINQEMEAHGARKVTAVPRDGNYLLTDTRITSSGISSSVIS</sequence>
<accession>A0ABU6SHP2</accession>
<evidence type="ECO:0000313" key="2">
    <source>
        <dbReference type="Proteomes" id="UP001341840"/>
    </source>
</evidence>
<gene>
    <name evidence="1" type="ORF">PIB30_047341</name>
</gene>
<name>A0ABU6SHP2_9FABA</name>
<evidence type="ECO:0000313" key="1">
    <source>
        <dbReference type="EMBL" id="MED6135528.1"/>
    </source>
</evidence>
<reference evidence="1 2" key="1">
    <citation type="journal article" date="2023" name="Plants (Basel)">
        <title>Bridging the Gap: Combining Genomics and Transcriptomics Approaches to Understand Stylosanthes scabra, an Orphan Legume from the Brazilian Caatinga.</title>
        <authorList>
            <person name="Ferreira-Neto J.R.C."/>
            <person name="da Silva M.D."/>
            <person name="Binneck E."/>
            <person name="de Melo N.F."/>
            <person name="da Silva R.H."/>
            <person name="de Melo A.L.T.M."/>
            <person name="Pandolfi V."/>
            <person name="Bustamante F.O."/>
            <person name="Brasileiro-Vidal A.C."/>
            <person name="Benko-Iseppon A.M."/>
        </authorList>
    </citation>
    <scope>NUCLEOTIDE SEQUENCE [LARGE SCALE GENOMIC DNA]</scope>
    <source>
        <tissue evidence="1">Leaves</tissue>
    </source>
</reference>
<proteinExistence type="predicted"/>
<protein>
    <submittedName>
        <fullName evidence="1">Uncharacterized protein</fullName>
    </submittedName>
</protein>
<comment type="caution">
    <text evidence="1">The sequence shown here is derived from an EMBL/GenBank/DDBJ whole genome shotgun (WGS) entry which is preliminary data.</text>
</comment>
<dbReference type="Proteomes" id="UP001341840">
    <property type="component" value="Unassembled WGS sequence"/>
</dbReference>
<dbReference type="EMBL" id="JASCZI010060717">
    <property type="protein sequence ID" value="MED6135528.1"/>
    <property type="molecule type" value="Genomic_DNA"/>
</dbReference>